<feature type="repeat" description="PPR" evidence="3">
    <location>
        <begin position="48"/>
        <end position="82"/>
    </location>
</feature>
<dbReference type="GO" id="GO:0007005">
    <property type="term" value="P:mitochondrion organization"/>
    <property type="evidence" value="ECO:0007669"/>
    <property type="project" value="TreeGrafter"/>
</dbReference>
<dbReference type="PROSITE" id="PS51375">
    <property type="entry name" value="PPR"/>
    <property type="match status" value="5"/>
</dbReference>
<evidence type="ECO:0000256" key="1">
    <source>
        <dbReference type="ARBA" id="ARBA00022737"/>
    </source>
</evidence>
<gene>
    <name evidence="4" type="ORF">QYE76_011927</name>
</gene>
<evidence type="ECO:0000313" key="4">
    <source>
        <dbReference type="EMBL" id="KAK1695230.1"/>
    </source>
</evidence>
<dbReference type="InterPro" id="IPR011990">
    <property type="entry name" value="TPR-like_helical_dom_sf"/>
</dbReference>
<dbReference type="InterPro" id="IPR051114">
    <property type="entry name" value="Mito_RNA_Proc_CCM1"/>
</dbReference>
<dbReference type="AlphaFoldDB" id="A0AAD8TW96"/>
<organism evidence="4 5">
    <name type="scientific">Lolium multiflorum</name>
    <name type="common">Italian ryegrass</name>
    <name type="synonym">Lolium perenne subsp. multiflorum</name>
    <dbReference type="NCBI Taxonomy" id="4521"/>
    <lineage>
        <taxon>Eukaryota</taxon>
        <taxon>Viridiplantae</taxon>
        <taxon>Streptophyta</taxon>
        <taxon>Embryophyta</taxon>
        <taxon>Tracheophyta</taxon>
        <taxon>Spermatophyta</taxon>
        <taxon>Magnoliopsida</taxon>
        <taxon>Liliopsida</taxon>
        <taxon>Poales</taxon>
        <taxon>Poaceae</taxon>
        <taxon>BOP clade</taxon>
        <taxon>Pooideae</taxon>
        <taxon>Poodae</taxon>
        <taxon>Poeae</taxon>
        <taxon>Poeae Chloroplast Group 2 (Poeae type)</taxon>
        <taxon>Loliodinae</taxon>
        <taxon>Loliinae</taxon>
        <taxon>Lolium</taxon>
    </lineage>
</organism>
<protein>
    <recommendedName>
        <fullName evidence="6">Pentatricopeptide repeat-containing protein</fullName>
    </recommendedName>
</protein>
<dbReference type="PANTHER" id="PTHR47934">
    <property type="entry name" value="PENTATRICOPEPTIDE REPEAT-CONTAINING PROTEIN PET309, MITOCHONDRIAL"/>
    <property type="match status" value="1"/>
</dbReference>
<keyword evidence="1" id="KW-0677">Repeat</keyword>
<feature type="repeat" description="PPR" evidence="3">
    <location>
        <begin position="215"/>
        <end position="245"/>
    </location>
</feature>
<keyword evidence="5" id="KW-1185">Reference proteome</keyword>
<dbReference type="Proteomes" id="UP001231189">
    <property type="component" value="Unassembled WGS sequence"/>
</dbReference>
<dbReference type="GO" id="GO:0006396">
    <property type="term" value="P:RNA processing"/>
    <property type="evidence" value="ECO:0007669"/>
    <property type="project" value="TreeGrafter"/>
</dbReference>
<evidence type="ECO:0008006" key="6">
    <source>
        <dbReference type="Google" id="ProtNLM"/>
    </source>
</evidence>
<dbReference type="PANTHER" id="PTHR47934:SF28">
    <property type="entry name" value="OS04G0488500 PROTEIN"/>
    <property type="match status" value="1"/>
</dbReference>
<dbReference type="Pfam" id="PF01535">
    <property type="entry name" value="PPR"/>
    <property type="match status" value="4"/>
</dbReference>
<feature type="repeat" description="PPR" evidence="3">
    <location>
        <begin position="13"/>
        <end position="47"/>
    </location>
</feature>
<evidence type="ECO:0000313" key="5">
    <source>
        <dbReference type="Proteomes" id="UP001231189"/>
    </source>
</evidence>
<evidence type="ECO:0000256" key="2">
    <source>
        <dbReference type="ARBA" id="ARBA00022946"/>
    </source>
</evidence>
<evidence type="ECO:0000256" key="3">
    <source>
        <dbReference type="PROSITE-ProRule" id="PRU00708"/>
    </source>
</evidence>
<dbReference type="InterPro" id="IPR002885">
    <property type="entry name" value="PPR_rpt"/>
</dbReference>
<feature type="repeat" description="PPR" evidence="3">
    <location>
        <begin position="83"/>
        <end position="117"/>
    </location>
</feature>
<keyword evidence="2" id="KW-0809">Transit peptide</keyword>
<reference evidence="4" key="1">
    <citation type="submission" date="2023-07" db="EMBL/GenBank/DDBJ databases">
        <title>A chromosome-level genome assembly of Lolium multiflorum.</title>
        <authorList>
            <person name="Chen Y."/>
            <person name="Copetti D."/>
            <person name="Kolliker R."/>
            <person name="Studer B."/>
        </authorList>
    </citation>
    <scope>NUCLEOTIDE SEQUENCE</scope>
    <source>
        <strain evidence="4">02402/16</strain>
        <tissue evidence="4">Leaf</tissue>
    </source>
</reference>
<dbReference type="Gene3D" id="1.25.40.10">
    <property type="entry name" value="Tetratricopeptide repeat domain"/>
    <property type="match status" value="3"/>
</dbReference>
<feature type="repeat" description="PPR" evidence="3">
    <location>
        <begin position="180"/>
        <end position="214"/>
    </location>
</feature>
<proteinExistence type="predicted"/>
<dbReference type="GO" id="GO:0003729">
    <property type="term" value="F:mRNA binding"/>
    <property type="evidence" value="ECO:0007669"/>
    <property type="project" value="TreeGrafter"/>
</dbReference>
<comment type="caution">
    <text evidence="4">The sequence shown here is derived from an EMBL/GenBank/DDBJ whole genome shotgun (WGS) entry which is preliminary data.</text>
</comment>
<dbReference type="Pfam" id="PF13041">
    <property type="entry name" value="PPR_2"/>
    <property type="match status" value="2"/>
</dbReference>
<dbReference type="NCBIfam" id="TIGR00756">
    <property type="entry name" value="PPR"/>
    <property type="match status" value="7"/>
</dbReference>
<sequence>MFREMTSRGLVPGIVTCTSFMASLCKHGRSKEAAEIFNSMISKGHKPDIVSYLILLHGYANERCLVDMINLFNSMKDNGIVPNCKVLNILIGAYAKRGMMDEAMLMFTEMHGQGLSPDGCCIHGDLVKAKELVSEMMNKGIPRPSMSFFTLVISNLCKEGRVGHAKDIFDLVIHIGETPNVITFTSLIDGYCLVGKMDKALRVLDGMESAGVEPNVVTYNTLVNGCFKNGRVKDGLALFAEMKSIILGGLCRNNCVGEAIELFQELVEEADIIFSSMEKIGCAPNSRLVNDIIRMLLEKGEIAKAGDYLSKVDGKSISLQASTSSLMLSLFSRNGKYREDVKLLPAKYQFFHGLG</sequence>
<dbReference type="EMBL" id="JAUUTY010000001">
    <property type="protein sequence ID" value="KAK1695230.1"/>
    <property type="molecule type" value="Genomic_DNA"/>
</dbReference>
<dbReference type="GO" id="GO:0005739">
    <property type="term" value="C:mitochondrion"/>
    <property type="evidence" value="ECO:0007669"/>
    <property type="project" value="TreeGrafter"/>
</dbReference>
<name>A0AAD8TW96_LOLMU</name>
<accession>A0AAD8TW96</accession>